<keyword evidence="2" id="KW-1185">Reference proteome</keyword>
<proteinExistence type="predicted"/>
<dbReference type="Proteomes" id="UP001055879">
    <property type="component" value="Linkage Group LG06"/>
</dbReference>
<reference evidence="1 2" key="2">
    <citation type="journal article" date="2022" name="Mol. Ecol. Resour.">
        <title>The genomes of chicory, endive, great burdock and yacon provide insights into Asteraceae paleo-polyploidization history and plant inulin production.</title>
        <authorList>
            <person name="Fan W."/>
            <person name="Wang S."/>
            <person name="Wang H."/>
            <person name="Wang A."/>
            <person name="Jiang F."/>
            <person name="Liu H."/>
            <person name="Zhao H."/>
            <person name="Xu D."/>
            <person name="Zhang Y."/>
        </authorList>
    </citation>
    <scope>NUCLEOTIDE SEQUENCE [LARGE SCALE GENOMIC DNA]</scope>
    <source>
        <strain evidence="2">cv. Niubang</strain>
    </source>
</reference>
<sequence>MAREFSRLLSLHVFIVLWCLGTFVVSFAPQVPCYFIFGDSLVDSGNNNELVTKAKANYRPYGIDFPQGITGRFTNGQTMADIIGQFLGFREFIPPYATATDKQISTGVNYGSGSAGIREESGSHLGDRISLDRQLLHHKSTISRLSRSQRKTLKKCIYIVNIGSNDYINNYLLYDIYNTSQIYSTDQYAEVLIQQYSRQLRTLYRLGGRKVVVFGLTKIGCTPNEMNKFGTDGKPCVESINNAIKLFNDRLMPLVDELNNNNTDARFTFINLTSILSPLGDVPFPSTPCCHVREDWQCVPNSIPCMIRTLSIFYDGFHPSEISNIIIATRSYVGVLPMDASPYDISQLARL</sequence>
<organism evidence="1 2">
    <name type="scientific">Arctium lappa</name>
    <name type="common">Greater burdock</name>
    <name type="synonym">Lappa major</name>
    <dbReference type="NCBI Taxonomy" id="4217"/>
    <lineage>
        <taxon>Eukaryota</taxon>
        <taxon>Viridiplantae</taxon>
        <taxon>Streptophyta</taxon>
        <taxon>Embryophyta</taxon>
        <taxon>Tracheophyta</taxon>
        <taxon>Spermatophyta</taxon>
        <taxon>Magnoliopsida</taxon>
        <taxon>eudicotyledons</taxon>
        <taxon>Gunneridae</taxon>
        <taxon>Pentapetalae</taxon>
        <taxon>asterids</taxon>
        <taxon>campanulids</taxon>
        <taxon>Asterales</taxon>
        <taxon>Asteraceae</taxon>
        <taxon>Carduoideae</taxon>
        <taxon>Cardueae</taxon>
        <taxon>Arctiinae</taxon>
        <taxon>Arctium</taxon>
    </lineage>
</organism>
<comment type="caution">
    <text evidence="1">The sequence shown here is derived from an EMBL/GenBank/DDBJ whole genome shotgun (WGS) entry which is preliminary data.</text>
</comment>
<protein>
    <submittedName>
        <fullName evidence="1">Uncharacterized protein</fullName>
    </submittedName>
</protein>
<name>A0ACB9BAY6_ARCLA</name>
<dbReference type="EMBL" id="CM042052">
    <property type="protein sequence ID" value="KAI3719115.1"/>
    <property type="molecule type" value="Genomic_DNA"/>
</dbReference>
<gene>
    <name evidence="1" type="ORF">L6452_20006</name>
</gene>
<accession>A0ACB9BAY6</accession>
<evidence type="ECO:0000313" key="1">
    <source>
        <dbReference type="EMBL" id="KAI3719115.1"/>
    </source>
</evidence>
<evidence type="ECO:0000313" key="2">
    <source>
        <dbReference type="Proteomes" id="UP001055879"/>
    </source>
</evidence>
<reference evidence="2" key="1">
    <citation type="journal article" date="2022" name="Mol. Ecol. Resour.">
        <title>The genomes of chicory, endive, great burdock and yacon provide insights into Asteraceae palaeo-polyploidization history and plant inulin production.</title>
        <authorList>
            <person name="Fan W."/>
            <person name="Wang S."/>
            <person name="Wang H."/>
            <person name="Wang A."/>
            <person name="Jiang F."/>
            <person name="Liu H."/>
            <person name="Zhao H."/>
            <person name="Xu D."/>
            <person name="Zhang Y."/>
        </authorList>
    </citation>
    <scope>NUCLEOTIDE SEQUENCE [LARGE SCALE GENOMIC DNA]</scope>
    <source>
        <strain evidence="2">cv. Niubang</strain>
    </source>
</reference>